<reference evidence="4 5" key="1">
    <citation type="submission" date="2020-10" db="EMBL/GenBank/DDBJ databases">
        <title>Eggerthella sp. nov., isolated from human feces.</title>
        <authorList>
            <person name="Yajun G."/>
        </authorList>
    </citation>
    <scope>NUCLEOTIDE SEQUENCE [LARGE SCALE GENOMIC DNA]</scope>
    <source>
        <strain evidence="4 5">HF-1101</strain>
    </source>
</reference>
<keyword evidence="1" id="KW-0805">Transcription regulation</keyword>
<organism evidence="4 5">
    <name type="scientific">Eggerthella guodeyinii</name>
    <dbReference type="NCBI Taxonomy" id="2690837"/>
    <lineage>
        <taxon>Bacteria</taxon>
        <taxon>Bacillati</taxon>
        <taxon>Actinomycetota</taxon>
        <taxon>Coriobacteriia</taxon>
        <taxon>Eggerthellales</taxon>
        <taxon>Eggerthellaceae</taxon>
        <taxon>Eggerthella</taxon>
    </lineage>
</organism>
<evidence type="ECO:0000313" key="4">
    <source>
        <dbReference type="EMBL" id="QOS66736.1"/>
    </source>
</evidence>
<gene>
    <name evidence="4" type="ORF">GS424_009165</name>
</gene>
<dbReference type="SUPFAM" id="SSF46894">
    <property type="entry name" value="C-terminal effector domain of the bipartite response regulators"/>
    <property type="match status" value="1"/>
</dbReference>
<dbReference type="PROSITE" id="PS00622">
    <property type="entry name" value="HTH_LUXR_1"/>
    <property type="match status" value="1"/>
</dbReference>
<dbReference type="Gene3D" id="1.10.10.10">
    <property type="entry name" value="Winged helix-like DNA-binding domain superfamily/Winged helix DNA-binding domain"/>
    <property type="match status" value="1"/>
</dbReference>
<dbReference type="PANTHER" id="PTHR44688:SF16">
    <property type="entry name" value="DNA-BINDING TRANSCRIPTIONAL ACTIVATOR DEVR_DOSR"/>
    <property type="match status" value="1"/>
</dbReference>
<dbReference type="CDD" id="cd06170">
    <property type="entry name" value="LuxR_C_like"/>
    <property type="match status" value="1"/>
</dbReference>
<dbReference type="EMBL" id="CP063310">
    <property type="protein sequence ID" value="QOS66736.1"/>
    <property type="molecule type" value="Genomic_DNA"/>
</dbReference>
<evidence type="ECO:0000256" key="3">
    <source>
        <dbReference type="ARBA" id="ARBA00023163"/>
    </source>
</evidence>
<dbReference type="InterPro" id="IPR036388">
    <property type="entry name" value="WH-like_DNA-bd_sf"/>
</dbReference>
<name>A0A6L7ITT4_9ACTN</name>
<dbReference type="PANTHER" id="PTHR44688">
    <property type="entry name" value="DNA-BINDING TRANSCRIPTIONAL ACTIVATOR DEVR_DOSR"/>
    <property type="match status" value="1"/>
</dbReference>
<keyword evidence="2" id="KW-0238">DNA-binding</keyword>
<protein>
    <submittedName>
        <fullName evidence="4">Helix-turn-helix transcriptional regulator</fullName>
    </submittedName>
</protein>
<dbReference type="RefSeq" id="WP_160942482.1">
    <property type="nucleotide sequence ID" value="NZ_CP063310.1"/>
</dbReference>
<sequence length="487" mass="53317">MVREIDQHATTSTTRSNTARCLTIVFGMAFYWSTVDIARVDYFIALQAGSSNGEFAAFSAYCAVAIAVIVFLFAKRKRVESLFKEKSWLVSALSLVVSLSVALFLIPFRSDGPVFWIARLCASIAPILWFIVITFAWGRTIIQETARFGMLIPVLSFAVGIVVTLCSLLPEPIGTTIIIATPPITSILWQLSANKNDSDPPTSSRLADLENAQIPTFIVCGIFFCTAAFANVFVNYSSSRAITAPFTQGVAIPTSITCVVLLTAALIIGSRSKNHDHTFIVAWSTIAVAFFGCLFATALGMFPSGERAAAVLAGCFMCFKLLLWIFTASVARNSQVSSATAFSVLYLPINVFMVAVVGTVLPMLLQLEEAAVSTYREEVLLMLAFALIVVAFVFFVRYAPALSEAILESAKSTSNYEILSHVADEKELTARETEIVLLISQGYTSKTIAEMLYVSPETVRTHTKRIYRKLGIHNRQDIIKFVNSHSN</sequence>
<dbReference type="KEGG" id="egd:GS424_009165"/>
<keyword evidence="3" id="KW-0804">Transcription</keyword>
<evidence type="ECO:0000256" key="1">
    <source>
        <dbReference type="ARBA" id="ARBA00023015"/>
    </source>
</evidence>
<dbReference type="AlphaFoldDB" id="A0A6L7ITT4"/>
<dbReference type="PROSITE" id="PS50043">
    <property type="entry name" value="HTH_LUXR_2"/>
    <property type="match status" value="1"/>
</dbReference>
<dbReference type="PRINTS" id="PR00038">
    <property type="entry name" value="HTHLUXR"/>
</dbReference>
<proteinExistence type="predicted"/>
<dbReference type="Pfam" id="PF00196">
    <property type="entry name" value="GerE"/>
    <property type="match status" value="1"/>
</dbReference>
<dbReference type="GO" id="GO:0006355">
    <property type="term" value="P:regulation of DNA-templated transcription"/>
    <property type="evidence" value="ECO:0007669"/>
    <property type="project" value="InterPro"/>
</dbReference>
<evidence type="ECO:0000256" key="2">
    <source>
        <dbReference type="ARBA" id="ARBA00023125"/>
    </source>
</evidence>
<dbReference type="GO" id="GO:0003677">
    <property type="term" value="F:DNA binding"/>
    <property type="evidence" value="ECO:0007669"/>
    <property type="project" value="UniProtKB-KW"/>
</dbReference>
<accession>A0A6L7ITT4</accession>
<dbReference type="InterPro" id="IPR016032">
    <property type="entry name" value="Sig_transdc_resp-reg_C-effctor"/>
</dbReference>
<dbReference type="Proteomes" id="UP000478463">
    <property type="component" value="Chromosome"/>
</dbReference>
<evidence type="ECO:0000313" key="5">
    <source>
        <dbReference type="Proteomes" id="UP000478463"/>
    </source>
</evidence>
<dbReference type="InterPro" id="IPR000792">
    <property type="entry name" value="Tscrpt_reg_LuxR_C"/>
</dbReference>
<dbReference type="SMART" id="SM00421">
    <property type="entry name" value="HTH_LUXR"/>
    <property type="match status" value="1"/>
</dbReference>